<feature type="transmembrane region" description="Helical" evidence="1">
    <location>
        <begin position="174"/>
        <end position="193"/>
    </location>
</feature>
<accession>A0A9P0HQ45</accession>
<protein>
    <submittedName>
        <fullName evidence="2">Uncharacterized protein</fullName>
    </submittedName>
</protein>
<feature type="transmembrane region" description="Helical" evidence="1">
    <location>
        <begin position="45"/>
        <end position="68"/>
    </location>
</feature>
<evidence type="ECO:0000313" key="3">
    <source>
        <dbReference type="Proteomes" id="UP001152798"/>
    </source>
</evidence>
<dbReference type="OrthoDB" id="10359686at2759"/>
<keyword evidence="1" id="KW-1133">Transmembrane helix</keyword>
<gene>
    <name evidence="2" type="ORF">NEZAVI_LOCUS14180</name>
</gene>
<name>A0A9P0HQ45_NEZVI</name>
<sequence length="242" mass="28578">MDMKKLKNLAKTGTIVTTNVEDAFMTLFKMLRKFRLFPINESFELVPRLAFISTLLFILLIGTTVFWFHTDDQVLIMFGSTHRIIYNIRKLIETVSYFVIVCQFCLKREKLLMVLENLRTVETLLAPLNKKWTWSLHPIQYLGNIVLTIVLYIVERTVFPFSLEITVHSCSLNIDLILSAVFVNHFCAFLDLLRYSLRRAMTCNYYGLYPRLYCLIYDSYDLDWDYLPSDLVAVQWKEHIQV</sequence>
<proteinExistence type="predicted"/>
<feature type="transmembrane region" description="Helical" evidence="1">
    <location>
        <begin position="134"/>
        <end position="154"/>
    </location>
</feature>
<dbReference type="AlphaFoldDB" id="A0A9P0HQ45"/>
<organism evidence="2 3">
    <name type="scientific">Nezara viridula</name>
    <name type="common">Southern green stink bug</name>
    <name type="synonym">Cimex viridulus</name>
    <dbReference type="NCBI Taxonomy" id="85310"/>
    <lineage>
        <taxon>Eukaryota</taxon>
        <taxon>Metazoa</taxon>
        <taxon>Ecdysozoa</taxon>
        <taxon>Arthropoda</taxon>
        <taxon>Hexapoda</taxon>
        <taxon>Insecta</taxon>
        <taxon>Pterygota</taxon>
        <taxon>Neoptera</taxon>
        <taxon>Paraneoptera</taxon>
        <taxon>Hemiptera</taxon>
        <taxon>Heteroptera</taxon>
        <taxon>Panheteroptera</taxon>
        <taxon>Pentatomomorpha</taxon>
        <taxon>Pentatomoidea</taxon>
        <taxon>Pentatomidae</taxon>
        <taxon>Pentatominae</taxon>
        <taxon>Nezara</taxon>
    </lineage>
</organism>
<dbReference type="EMBL" id="OV725082">
    <property type="protein sequence ID" value="CAH1406184.1"/>
    <property type="molecule type" value="Genomic_DNA"/>
</dbReference>
<dbReference type="Proteomes" id="UP001152798">
    <property type="component" value="Chromosome 6"/>
</dbReference>
<reference evidence="2" key="1">
    <citation type="submission" date="2022-01" db="EMBL/GenBank/DDBJ databases">
        <authorList>
            <person name="King R."/>
        </authorList>
    </citation>
    <scope>NUCLEOTIDE SEQUENCE</scope>
</reference>
<keyword evidence="3" id="KW-1185">Reference proteome</keyword>
<evidence type="ECO:0000313" key="2">
    <source>
        <dbReference type="EMBL" id="CAH1406184.1"/>
    </source>
</evidence>
<keyword evidence="1" id="KW-0472">Membrane</keyword>
<keyword evidence="1" id="KW-0812">Transmembrane</keyword>
<evidence type="ECO:0000256" key="1">
    <source>
        <dbReference type="SAM" id="Phobius"/>
    </source>
</evidence>